<evidence type="ECO:0000313" key="2">
    <source>
        <dbReference type="Proteomes" id="UP000053392"/>
    </source>
</evidence>
<reference evidence="1 2" key="1">
    <citation type="submission" date="2015-01" db="EMBL/GenBank/DDBJ databases">
        <title>The Genome Sequence of Cryptococcus gattii Ram5.</title>
        <authorList>
            <consortium name="The Broad Institute Genomics Platform"/>
            <person name="Cuomo C."/>
            <person name="Litvintseva A."/>
            <person name="Chen Y."/>
            <person name="Heitman J."/>
            <person name="Sun S."/>
            <person name="Springer D."/>
            <person name="Dromer F."/>
            <person name="Young S."/>
            <person name="Zeng Q."/>
            <person name="Gargeya S."/>
            <person name="Abouelleil A."/>
            <person name="Alvarado L."/>
            <person name="Chapman S.B."/>
            <person name="Gainer-Dewar J."/>
            <person name="Goldberg J."/>
            <person name="Griggs A."/>
            <person name="Gujja S."/>
            <person name="Hansen M."/>
            <person name="Howarth C."/>
            <person name="Imamovic A."/>
            <person name="Larimer J."/>
            <person name="Murphy C."/>
            <person name="Naylor J."/>
            <person name="Pearson M."/>
            <person name="Priest M."/>
            <person name="Roberts A."/>
            <person name="Saif S."/>
            <person name="Shea T."/>
            <person name="Sykes S."/>
            <person name="Wortman J."/>
            <person name="Nusbaum C."/>
            <person name="Birren B."/>
        </authorList>
    </citation>
    <scope>NUCLEOTIDE SEQUENCE [LARGE SCALE GENOMIC DNA]</scope>
    <source>
        <strain evidence="1 2">Ram5</strain>
    </source>
</reference>
<keyword evidence="2" id="KW-1185">Reference proteome</keyword>
<dbReference type="Proteomes" id="UP000053392">
    <property type="component" value="Unassembled WGS sequence"/>
</dbReference>
<gene>
    <name evidence="1" type="ORF">I313_03085</name>
</gene>
<proteinExistence type="predicted"/>
<dbReference type="AlphaFoldDB" id="A0A0D0TYX9"/>
<name>A0A0D0TYX9_9TREE</name>
<protein>
    <submittedName>
        <fullName evidence="1">Unplaced genomic scaffold supercont1.6, whole genome shotgun sequence</fullName>
    </submittedName>
</protein>
<sequence length="51" mass="5676">MPSIWPYACQWLRGACTLLESQGIPLKPTLPPFHPLVHPFPIGVFADSEIC</sequence>
<evidence type="ECO:0000313" key="1">
    <source>
        <dbReference type="EMBL" id="KIR41133.1"/>
    </source>
</evidence>
<organism evidence="1 2">
    <name type="scientific">Cryptococcus deuterogattii Ram5</name>
    <dbReference type="NCBI Taxonomy" id="1296110"/>
    <lineage>
        <taxon>Eukaryota</taxon>
        <taxon>Fungi</taxon>
        <taxon>Dikarya</taxon>
        <taxon>Basidiomycota</taxon>
        <taxon>Agaricomycotina</taxon>
        <taxon>Tremellomycetes</taxon>
        <taxon>Tremellales</taxon>
        <taxon>Cryptococcaceae</taxon>
        <taxon>Cryptococcus</taxon>
        <taxon>Cryptococcus gattii species complex</taxon>
    </lineage>
</organism>
<dbReference type="EMBL" id="KN847901">
    <property type="protein sequence ID" value="KIR41133.1"/>
    <property type="molecule type" value="Genomic_DNA"/>
</dbReference>
<accession>A0A0D0TYX9</accession>
<dbReference type="HOGENOM" id="CLU_3106270_0_0_1"/>